<dbReference type="STRING" id="200904.GCA_900168775_03026"/>
<keyword evidence="2" id="KW-0812">Transmembrane</keyword>
<evidence type="ECO:0000313" key="4">
    <source>
        <dbReference type="Proteomes" id="UP000252254"/>
    </source>
</evidence>
<dbReference type="SUPFAM" id="SSF48371">
    <property type="entry name" value="ARM repeat"/>
    <property type="match status" value="1"/>
</dbReference>
<dbReference type="EMBL" id="QNRI01000012">
    <property type="protein sequence ID" value="RBO93215.1"/>
    <property type="molecule type" value="Genomic_DNA"/>
</dbReference>
<feature type="transmembrane region" description="Helical" evidence="2">
    <location>
        <begin position="87"/>
        <end position="110"/>
    </location>
</feature>
<accession>A0A366DTH7</accession>
<keyword evidence="2" id="KW-1133">Transmembrane helix</keyword>
<evidence type="ECO:0000256" key="1">
    <source>
        <dbReference type="SAM" id="MobiDB-lite"/>
    </source>
</evidence>
<protein>
    <recommendedName>
        <fullName evidence="5">Phage-related protein</fullName>
    </recommendedName>
</protein>
<feature type="transmembrane region" description="Helical" evidence="2">
    <location>
        <begin position="130"/>
        <end position="153"/>
    </location>
</feature>
<dbReference type="PANTHER" id="PTHR37813:SF1">
    <property type="entry name" value="FELS-2 PROPHAGE PROTEIN"/>
    <property type="match status" value="1"/>
</dbReference>
<sequence>MVSTITEVANAVGLFNNFSEASEQMAGLTGQLQGVAQVVSALNSGFSTFTEVLSIAPTITSLVKALTLLKNPLFLIQYGLQAIKTAILTNPIGIFVAVLAGLGAMFFSLYQSSETFRNAVNAAFTQIRDLVMPIIQVVVDFITSIWGTLVLWWQENSQMILTTAMTIWNAIWTTISSIVQSIWGFVKQIWTTLTTFWNEHGQKIKEASSNIFKAIWSVIELYMNYIKSIIEVVWPVIQAIFKSALNIITTVVSGAWNMIKTIVQGFVDWFLSVIEFWSSVFTGDWEGALNAAKDSAKAVLDTITGVFGNALDFVMGLGGDFIEAGKNIVGSIAEGIKTAVGKVTSAISGVTERIRNFLPFSPAKEGALRDIMKIQIPQSIAKSIDKGRSSAVKAMSGLSNAIYEEMPQVDIGGRVASINSQLGKKQKLAVKRNVSGSSGGINQTVNIYSPTPLSPSETARQQKKASRQLAMKWGI</sequence>
<dbReference type="InterPro" id="IPR016024">
    <property type="entry name" value="ARM-type_fold"/>
</dbReference>
<keyword evidence="2" id="KW-0472">Membrane</keyword>
<evidence type="ECO:0000313" key="3">
    <source>
        <dbReference type="EMBL" id="RBO93215.1"/>
    </source>
</evidence>
<evidence type="ECO:0000256" key="2">
    <source>
        <dbReference type="SAM" id="Phobius"/>
    </source>
</evidence>
<keyword evidence="4" id="KW-1185">Reference proteome</keyword>
<dbReference type="Proteomes" id="UP000252254">
    <property type="component" value="Unassembled WGS sequence"/>
</dbReference>
<comment type="caution">
    <text evidence="3">The sequence shown here is derived from an EMBL/GenBank/DDBJ whole genome shotgun (WGS) entry which is preliminary data.</text>
</comment>
<evidence type="ECO:0008006" key="5">
    <source>
        <dbReference type="Google" id="ProtNLM"/>
    </source>
</evidence>
<dbReference type="OrthoDB" id="1779742at2"/>
<organism evidence="3 4">
    <name type="scientific">Paraliobacillus ryukyuensis</name>
    <dbReference type="NCBI Taxonomy" id="200904"/>
    <lineage>
        <taxon>Bacteria</taxon>
        <taxon>Bacillati</taxon>
        <taxon>Bacillota</taxon>
        <taxon>Bacilli</taxon>
        <taxon>Bacillales</taxon>
        <taxon>Bacillaceae</taxon>
        <taxon>Paraliobacillus</taxon>
    </lineage>
</organism>
<feature type="compositionally biased region" description="Polar residues" evidence="1">
    <location>
        <begin position="434"/>
        <end position="459"/>
    </location>
</feature>
<feature type="region of interest" description="Disordered" evidence="1">
    <location>
        <begin position="434"/>
        <end position="464"/>
    </location>
</feature>
<dbReference type="Gene3D" id="1.20.120.20">
    <property type="entry name" value="Apolipoprotein"/>
    <property type="match status" value="1"/>
</dbReference>
<feature type="transmembrane region" description="Helical" evidence="2">
    <location>
        <begin position="165"/>
        <end position="186"/>
    </location>
</feature>
<reference evidence="3 4" key="1">
    <citation type="submission" date="2018-06" db="EMBL/GenBank/DDBJ databases">
        <title>Genomic Encyclopedia of Type Strains, Phase IV (KMG-IV): sequencing the most valuable type-strain genomes for metagenomic binning, comparative biology and taxonomic classification.</title>
        <authorList>
            <person name="Goeker M."/>
        </authorList>
    </citation>
    <scope>NUCLEOTIDE SEQUENCE [LARGE SCALE GENOMIC DNA]</scope>
    <source>
        <strain evidence="3 4">DSM 15140</strain>
    </source>
</reference>
<gene>
    <name evidence="3" type="ORF">DES48_11216</name>
</gene>
<dbReference type="RefSeq" id="WP_113869949.1">
    <property type="nucleotide sequence ID" value="NZ_BAABQN010000013.1"/>
</dbReference>
<dbReference type="PANTHER" id="PTHR37813">
    <property type="entry name" value="FELS-2 PROPHAGE PROTEIN"/>
    <property type="match status" value="1"/>
</dbReference>
<name>A0A366DTH7_9BACI</name>
<proteinExistence type="predicted"/>
<dbReference type="AlphaFoldDB" id="A0A366DTH7"/>